<feature type="transmembrane region" description="Helical" evidence="1">
    <location>
        <begin position="523"/>
        <end position="548"/>
    </location>
</feature>
<reference evidence="2 3" key="1">
    <citation type="journal article" date="2014" name="Genome Biol. Evol.">
        <title>The secreted proteins of Achlya hypogyna and Thraustotheca clavata identify the ancestral oomycete secretome and reveal gene acquisitions by horizontal gene transfer.</title>
        <authorList>
            <person name="Misner I."/>
            <person name="Blouin N."/>
            <person name="Leonard G."/>
            <person name="Richards T.A."/>
            <person name="Lane C.E."/>
        </authorList>
    </citation>
    <scope>NUCLEOTIDE SEQUENCE [LARGE SCALE GENOMIC DNA]</scope>
    <source>
        <strain evidence="2 3">ATCC 48635</strain>
    </source>
</reference>
<sequence length="828" mass="91360">APLKAWFLSRYGFVPTTTTQIVNLNWDTVLNGRFLTQLYTNAGIRLDAPLAAMRFINVFADFKVLPRSHAAWAGSFYGTERVYQMDLDGRPLRRALDGAAEWKRFANDVAQYAVSGFNLWGTERIFDYVPPATTDCGVGDVAEAVLCLKGLTLDAFVNVQFQSSLHPLTNADDKAAVAAWRSSLFTNLDSCLARRAALLQTASTPQAALVQLATELATQYNLSLVNIAGTKLLFATTTFLEGYLDISGQRAGAATYEISGRDLTGVILGGSGFLDSIFAPRETAWWCSIQYVDPATGHPNAAQCFERVGATLPAFFVGKYLTVYSGSRYNDNADFEAGISTGNLTAYHYKRHTVGALADVRLAALGNRTTWADWIKVAIAAVAQQPVDKSDAIEELCLVGDGCFSACMNETASGGTTYTYMRGGTCVTMIDTVMIPLTELYADLACLGFGSGTSAVQVTYISADSQRHTKVRYGAASPMAIIMCFVGGRIPNGDYYPSFLIDMLAQGTEASIVVTTSNGSEAIMLNFIALVSLVGYIFFLFWVVLSAVRSELWLRRQSSAIENVVQMRNSLHKCNLSTRVWMLQRTAMRITGFLGLVAWHIGASRARCQWVPASISSVSETPVYACDVDPFGHVTSANECVRLFAYAWVFFALTFMDRMPGITVHTTGYGVAVLLLCLLPLSLWAVVLAEAWRWRAGVPAVAWIHSQLFLALLWLAVIALMRSRLAHPYITLVDHCLYKIGMRKQVIDSNSPFRALVGEYFWTHATLHREGPTAYLPLNLLLQTPNIDLSCIRQHEYWVSESRQPPTETTQHPSWVHTHVCYYVRIRK</sequence>
<dbReference type="AlphaFoldDB" id="A0A1V9YVM7"/>
<evidence type="ECO:0000256" key="1">
    <source>
        <dbReference type="SAM" id="Phobius"/>
    </source>
</evidence>
<accession>A0A1V9YVM7</accession>
<dbReference type="OrthoDB" id="68927at2759"/>
<proteinExistence type="predicted"/>
<name>A0A1V9YVM7_ACHHY</name>
<keyword evidence="1" id="KW-1133">Transmembrane helix</keyword>
<feature type="non-terminal residue" evidence="2">
    <location>
        <position position="1"/>
    </location>
</feature>
<feature type="transmembrane region" description="Helical" evidence="1">
    <location>
        <begin position="700"/>
        <end position="721"/>
    </location>
</feature>
<evidence type="ECO:0000313" key="2">
    <source>
        <dbReference type="EMBL" id="OQR89849.1"/>
    </source>
</evidence>
<comment type="caution">
    <text evidence="2">The sequence shown here is derived from an EMBL/GenBank/DDBJ whole genome shotgun (WGS) entry which is preliminary data.</text>
</comment>
<keyword evidence="1" id="KW-0812">Transmembrane</keyword>
<evidence type="ECO:0008006" key="4">
    <source>
        <dbReference type="Google" id="ProtNLM"/>
    </source>
</evidence>
<keyword evidence="1" id="KW-0472">Membrane</keyword>
<evidence type="ECO:0000313" key="3">
    <source>
        <dbReference type="Proteomes" id="UP000243579"/>
    </source>
</evidence>
<dbReference type="Proteomes" id="UP000243579">
    <property type="component" value="Unassembled WGS sequence"/>
</dbReference>
<feature type="transmembrane region" description="Helical" evidence="1">
    <location>
        <begin position="668"/>
        <end position="688"/>
    </location>
</feature>
<keyword evidence="3" id="KW-1185">Reference proteome</keyword>
<gene>
    <name evidence="2" type="ORF">ACHHYP_05998</name>
</gene>
<dbReference type="EMBL" id="JNBR01000720">
    <property type="protein sequence ID" value="OQR89849.1"/>
    <property type="molecule type" value="Genomic_DNA"/>
</dbReference>
<organism evidence="2 3">
    <name type="scientific">Achlya hypogyna</name>
    <name type="common">Oomycete</name>
    <name type="synonym">Protoachlya hypogyna</name>
    <dbReference type="NCBI Taxonomy" id="1202772"/>
    <lineage>
        <taxon>Eukaryota</taxon>
        <taxon>Sar</taxon>
        <taxon>Stramenopiles</taxon>
        <taxon>Oomycota</taxon>
        <taxon>Saprolegniomycetes</taxon>
        <taxon>Saprolegniales</taxon>
        <taxon>Achlyaceae</taxon>
        <taxon>Achlya</taxon>
    </lineage>
</organism>
<protein>
    <recommendedName>
        <fullName evidence="4">Transmembrane protein</fullName>
    </recommendedName>
</protein>